<dbReference type="Proteomes" id="UP000575985">
    <property type="component" value="Unassembled WGS sequence"/>
</dbReference>
<comment type="caution">
    <text evidence="2">The sequence shown here is derived from an EMBL/GenBank/DDBJ whole genome shotgun (WGS) entry which is preliminary data.</text>
</comment>
<evidence type="ECO:0000259" key="1">
    <source>
        <dbReference type="PROSITE" id="PS50921"/>
    </source>
</evidence>
<dbReference type="EMBL" id="JACCFO010000001">
    <property type="protein sequence ID" value="NYI98964.1"/>
    <property type="molecule type" value="Genomic_DNA"/>
</dbReference>
<evidence type="ECO:0000313" key="2">
    <source>
        <dbReference type="EMBL" id="NYI98964.1"/>
    </source>
</evidence>
<dbReference type="AlphaFoldDB" id="A0A853BVC8"/>
<dbReference type="PROSITE" id="PS50921">
    <property type="entry name" value="ANTAR"/>
    <property type="match status" value="1"/>
</dbReference>
<name>A0A853BVC8_9ACTN</name>
<dbReference type="GO" id="GO:0003723">
    <property type="term" value="F:RNA binding"/>
    <property type="evidence" value="ECO:0007669"/>
    <property type="project" value="InterPro"/>
</dbReference>
<feature type="domain" description="ANTAR" evidence="1">
    <location>
        <begin position="33"/>
        <end position="94"/>
    </location>
</feature>
<keyword evidence="3" id="KW-1185">Reference proteome</keyword>
<dbReference type="InterPro" id="IPR005561">
    <property type="entry name" value="ANTAR"/>
</dbReference>
<dbReference type="SUPFAM" id="SSF52172">
    <property type="entry name" value="CheY-like"/>
    <property type="match status" value="1"/>
</dbReference>
<gene>
    <name evidence="2" type="ORF">HNR12_005241</name>
</gene>
<dbReference type="Pfam" id="PF03861">
    <property type="entry name" value="ANTAR"/>
    <property type="match status" value="1"/>
</dbReference>
<dbReference type="InterPro" id="IPR011006">
    <property type="entry name" value="CheY-like_superfamily"/>
</dbReference>
<dbReference type="InterPro" id="IPR036388">
    <property type="entry name" value="WH-like_DNA-bd_sf"/>
</dbReference>
<dbReference type="SMART" id="SM01012">
    <property type="entry name" value="ANTAR"/>
    <property type="match status" value="1"/>
</dbReference>
<proteinExistence type="predicted"/>
<dbReference type="Gene3D" id="1.10.10.10">
    <property type="entry name" value="Winged helix-like DNA-binding domain superfamily/Winged helix DNA-binding domain"/>
    <property type="match status" value="1"/>
</dbReference>
<accession>A0A853BVC8</accession>
<reference evidence="2 3" key="1">
    <citation type="submission" date="2020-07" db="EMBL/GenBank/DDBJ databases">
        <title>Sequencing the genomes of 1000 actinobacteria strains.</title>
        <authorList>
            <person name="Klenk H.-P."/>
        </authorList>
    </citation>
    <scope>NUCLEOTIDE SEQUENCE [LARGE SCALE GENOMIC DNA]</scope>
    <source>
        <strain evidence="2 3">DSM 45927</strain>
    </source>
</reference>
<organism evidence="2 3">
    <name type="scientific">Streptomonospora nanhaiensis</name>
    <dbReference type="NCBI Taxonomy" id="1323731"/>
    <lineage>
        <taxon>Bacteria</taxon>
        <taxon>Bacillati</taxon>
        <taxon>Actinomycetota</taxon>
        <taxon>Actinomycetes</taxon>
        <taxon>Streptosporangiales</taxon>
        <taxon>Nocardiopsidaceae</taxon>
        <taxon>Streptomonospora</taxon>
    </lineage>
</organism>
<protein>
    <submittedName>
        <fullName evidence="2">AmiR/NasT family two-component response regulator</fullName>
    </submittedName>
</protein>
<evidence type="ECO:0000313" key="3">
    <source>
        <dbReference type="Proteomes" id="UP000575985"/>
    </source>
</evidence>
<sequence>MIGALNLYAEAPGCYGPGAREVALLFAAQAGSLLAAARAADSLRQAIQTRERVGVATGILMERHKMPADRALERLAEVARMEGVPVREVADRVIETGRDPGRG</sequence>
<dbReference type="RefSeq" id="WP_179770019.1">
    <property type="nucleotide sequence ID" value="NZ_JACCFO010000001.1"/>
</dbReference>